<evidence type="ECO:0000256" key="1">
    <source>
        <dbReference type="SAM" id="Phobius"/>
    </source>
</evidence>
<dbReference type="Proteomes" id="UP001283361">
    <property type="component" value="Unassembled WGS sequence"/>
</dbReference>
<evidence type="ECO:0000313" key="3">
    <source>
        <dbReference type="Proteomes" id="UP001283361"/>
    </source>
</evidence>
<keyword evidence="1" id="KW-0472">Membrane</keyword>
<dbReference type="EMBL" id="JAWDGP010004247">
    <property type="protein sequence ID" value="KAK3766173.1"/>
    <property type="molecule type" value="Genomic_DNA"/>
</dbReference>
<keyword evidence="1" id="KW-0812">Transmembrane</keyword>
<name>A0AAE0ZBC1_9GAST</name>
<keyword evidence="3" id="KW-1185">Reference proteome</keyword>
<keyword evidence="1" id="KW-1133">Transmembrane helix</keyword>
<feature type="transmembrane region" description="Helical" evidence="1">
    <location>
        <begin position="59"/>
        <end position="78"/>
    </location>
</feature>
<evidence type="ECO:0000313" key="2">
    <source>
        <dbReference type="EMBL" id="KAK3766173.1"/>
    </source>
</evidence>
<comment type="caution">
    <text evidence="2">The sequence shown here is derived from an EMBL/GenBank/DDBJ whole genome shotgun (WGS) entry which is preliminary data.</text>
</comment>
<organism evidence="2 3">
    <name type="scientific">Elysia crispata</name>
    <name type="common">lettuce slug</name>
    <dbReference type="NCBI Taxonomy" id="231223"/>
    <lineage>
        <taxon>Eukaryota</taxon>
        <taxon>Metazoa</taxon>
        <taxon>Spiralia</taxon>
        <taxon>Lophotrochozoa</taxon>
        <taxon>Mollusca</taxon>
        <taxon>Gastropoda</taxon>
        <taxon>Heterobranchia</taxon>
        <taxon>Euthyneura</taxon>
        <taxon>Panpulmonata</taxon>
        <taxon>Sacoglossa</taxon>
        <taxon>Placobranchoidea</taxon>
        <taxon>Plakobranchidae</taxon>
        <taxon>Elysia</taxon>
    </lineage>
</organism>
<dbReference type="AlphaFoldDB" id="A0AAE0ZBC1"/>
<accession>A0AAE0ZBC1</accession>
<reference evidence="2" key="1">
    <citation type="journal article" date="2023" name="G3 (Bethesda)">
        <title>A reference genome for the long-term kleptoplast-retaining sea slug Elysia crispata morphotype clarki.</title>
        <authorList>
            <person name="Eastman K.E."/>
            <person name="Pendleton A.L."/>
            <person name="Shaikh M.A."/>
            <person name="Suttiyut T."/>
            <person name="Ogas R."/>
            <person name="Tomko P."/>
            <person name="Gavelis G."/>
            <person name="Widhalm J.R."/>
            <person name="Wisecaver J.H."/>
        </authorList>
    </citation>
    <scope>NUCLEOTIDE SEQUENCE</scope>
    <source>
        <strain evidence="2">ECLA1</strain>
    </source>
</reference>
<sequence length="82" mass="8927">MADQGVVLPALEWFRNTIGRTEQVLSWLKLAQEAGPSPQTDSGSSILYYAYSSTYASDGTAVVCIYVVAGISYLSYILRNKA</sequence>
<gene>
    <name evidence="2" type="ORF">RRG08_025174</name>
</gene>
<proteinExistence type="predicted"/>
<protein>
    <submittedName>
        <fullName evidence="2">Uncharacterized protein</fullName>
    </submittedName>
</protein>